<comment type="subcellular location">
    <subcellularLocation>
        <location evidence="1">Cell membrane</location>
        <topology evidence="1">Multi-pass membrane protein</topology>
    </subcellularLocation>
</comment>
<evidence type="ECO:0000256" key="5">
    <source>
        <dbReference type="ARBA" id="ARBA00022989"/>
    </source>
</evidence>
<dbReference type="InterPro" id="IPR004740">
    <property type="entry name" value="Nuc_H_symport"/>
</dbReference>
<evidence type="ECO:0000313" key="8">
    <source>
        <dbReference type="EMBL" id="SUZ84800.1"/>
    </source>
</evidence>
<sequence>MNYIKSRLGAMMFLQYAVWGIWLPVLATYLQSPITDGGLGFTSGQVGWIIGLAGSIGAASAPFIAGQFTDRYFSTEKFLAVLLVLGGIVKIITAYQDTFFAWLVLSILYSVLYMPTLSLTNVMAFAHLDNPDREWPRIRVMGTFGWIAASWLFPMIWLQSNLQFQALPPFFVGTEAPDATARLVDTLKVSGVLSILYATFCLLLPNTPPRKEGVEKLAFKKAFSLFSHRSFAILVLASLPISVIHQIYFMQTGPFFENQLGLLVTYIAPAMTVGQFAEIGVMVFLGVFLVRLGFRWTIALGGFAYFARYAIWGLISMQDASGPSVDAAGQFVWTIPLMIGVFSQLLHGVCYACFFASAYMYVDRIADADIRNSAQTVFGIIILGAGPMLAGPFLGILGSVFGEAGVVTDFAGMWFTLAAIALITTVLVGFAFEDETQGEIVLETR</sequence>
<evidence type="ECO:0000256" key="1">
    <source>
        <dbReference type="ARBA" id="ARBA00004651"/>
    </source>
</evidence>
<keyword evidence="5 7" id="KW-1133">Transmembrane helix</keyword>
<accession>A0A381R024</accession>
<protein>
    <recommendedName>
        <fullName evidence="9">Major facilitator superfamily (MFS) profile domain-containing protein</fullName>
    </recommendedName>
</protein>
<feature type="transmembrane region" description="Helical" evidence="7">
    <location>
        <begin position="226"/>
        <end position="248"/>
    </location>
</feature>
<dbReference type="EMBL" id="UINC01001607">
    <property type="protein sequence ID" value="SUZ84800.1"/>
    <property type="molecule type" value="Genomic_DNA"/>
</dbReference>
<dbReference type="Pfam" id="PF03825">
    <property type="entry name" value="Nuc_H_symport"/>
    <property type="match status" value="1"/>
</dbReference>
<keyword evidence="3" id="KW-1003">Cell membrane</keyword>
<organism evidence="8">
    <name type="scientific">marine metagenome</name>
    <dbReference type="NCBI Taxonomy" id="408172"/>
    <lineage>
        <taxon>unclassified sequences</taxon>
        <taxon>metagenomes</taxon>
        <taxon>ecological metagenomes</taxon>
    </lineage>
</organism>
<feature type="transmembrane region" description="Helical" evidence="7">
    <location>
        <begin position="374"/>
        <end position="401"/>
    </location>
</feature>
<keyword evidence="2" id="KW-0813">Transport</keyword>
<dbReference type="PANTHER" id="PTHR23522:SF4">
    <property type="entry name" value="NUCLEOSIDE PERMEASE NUPG-RELATED"/>
    <property type="match status" value="1"/>
</dbReference>
<dbReference type="Gene3D" id="1.20.1250.20">
    <property type="entry name" value="MFS general substrate transporter like domains"/>
    <property type="match status" value="2"/>
</dbReference>
<dbReference type="GO" id="GO:0015212">
    <property type="term" value="F:cytidine transmembrane transporter activity"/>
    <property type="evidence" value="ECO:0007669"/>
    <property type="project" value="TreeGrafter"/>
</dbReference>
<feature type="transmembrane region" description="Helical" evidence="7">
    <location>
        <begin position="12"/>
        <end position="34"/>
    </location>
</feature>
<feature type="transmembrane region" description="Helical" evidence="7">
    <location>
        <begin position="46"/>
        <end position="66"/>
    </location>
</feature>
<evidence type="ECO:0000256" key="4">
    <source>
        <dbReference type="ARBA" id="ARBA00022692"/>
    </source>
</evidence>
<evidence type="ECO:0008006" key="9">
    <source>
        <dbReference type="Google" id="ProtNLM"/>
    </source>
</evidence>
<dbReference type="GO" id="GO:0005886">
    <property type="term" value="C:plasma membrane"/>
    <property type="evidence" value="ECO:0007669"/>
    <property type="project" value="UniProtKB-SubCell"/>
</dbReference>
<dbReference type="GO" id="GO:0015213">
    <property type="term" value="F:uridine transmembrane transporter activity"/>
    <property type="evidence" value="ECO:0007669"/>
    <property type="project" value="TreeGrafter"/>
</dbReference>
<reference evidence="8" key="1">
    <citation type="submission" date="2018-05" db="EMBL/GenBank/DDBJ databases">
        <authorList>
            <person name="Lanie J.A."/>
            <person name="Ng W.-L."/>
            <person name="Kazmierczak K.M."/>
            <person name="Andrzejewski T.M."/>
            <person name="Davidsen T.M."/>
            <person name="Wayne K.J."/>
            <person name="Tettelin H."/>
            <person name="Glass J.I."/>
            <person name="Rusch D."/>
            <person name="Podicherti R."/>
            <person name="Tsui H.-C.T."/>
            <person name="Winkler M.E."/>
        </authorList>
    </citation>
    <scope>NUCLEOTIDE SEQUENCE</scope>
</reference>
<proteinExistence type="predicted"/>
<feature type="transmembrane region" description="Helical" evidence="7">
    <location>
        <begin position="78"/>
        <end position="95"/>
    </location>
</feature>
<feature type="transmembrane region" description="Helical" evidence="7">
    <location>
        <begin position="101"/>
        <end position="126"/>
    </location>
</feature>
<dbReference type="SUPFAM" id="SSF103473">
    <property type="entry name" value="MFS general substrate transporter"/>
    <property type="match status" value="1"/>
</dbReference>
<evidence type="ECO:0000256" key="3">
    <source>
        <dbReference type="ARBA" id="ARBA00022475"/>
    </source>
</evidence>
<dbReference type="PANTHER" id="PTHR23522">
    <property type="entry name" value="BLL5896 PROTEIN"/>
    <property type="match status" value="1"/>
</dbReference>
<name>A0A381R024_9ZZZZ</name>
<keyword evidence="6 7" id="KW-0472">Membrane</keyword>
<evidence type="ECO:0000256" key="6">
    <source>
        <dbReference type="ARBA" id="ARBA00023136"/>
    </source>
</evidence>
<feature type="transmembrane region" description="Helical" evidence="7">
    <location>
        <begin position="260"/>
        <end position="289"/>
    </location>
</feature>
<evidence type="ECO:0000256" key="2">
    <source>
        <dbReference type="ARBA" id="ARBA00022448"/>
    </source>
</evidence>
<feature type="transmembrane region" description="Helical" evidence="7">
    <location>
        <begin position="138"/>
        <end position="158"/>
    </location>
</feature>
<gene>
    <name evidence="8" type="ORF">METZ01_LOCUS37654</name>
</gene>
<feature type="transmembrane region" description="Helical" evidence="7">
    <location>
        <begin position="296"/>
        <end position="315"/>
    </location>
</feature>
<dbReference type="AlphaFoldDB" id="A0A381R024"/>
<feature type="transmembrane region" description="Helical" evidence="7">
    <location>
        <begin position="187"/>
        <end position="205"/>
    </location>
</feature>
<evidence type="ECO:0000256" key="7">
    <source>
        <dbReference type="SAM" id="Phobius"/>
    </source>
</evidence>
<feature type="transmembrane region" description="Helical" evidence="7">
    <location>
        <begin position="413"/>
        <end position="432"/>
    </location>
</feature>
<dbReference type="InterPro" id="IPR036259">
    <property type="entry name" value="MFS_trans_sf"/>
</dbReference>
<feature type="transmembrane region" description="Helical" evidence="7">
    <location>
        <begin position="335"/>
        <end position="362"/>
    </location>
</feature>
<keyword evidence="4 7" id="KW-0812">Transmembrane</keyword>